<evidence type="ECO:0000256" key="5">
    <source>
        <dbReference type="ARBA" id="ARBA00022801"/>
    </source>
</evidence>
<evidence type="ECO:0000313" key="14">
    <source>
        <dbReference type="Proteomes" id="UP000605784"/>
    </source>
</evidence>
<keyword evidence="5 10" id="KW-0378">Hydrolase</keyword>
<evidence type="ECO:0000256" key="4">
    <source>
        <dbReference type="ARBA" id="ARBA00022723"/>
    </source>
</evidence>
<comment type="caution">
    <text evidence="13">The sequence shown here is derived from an EMBL/GenBank/DDBJ whole genome shotgun (WGS) entry which is preliminary data.</text>
</comment>
<protein>
    <recommendedName>
        <fullName evidence="12">Peptidase M48 domain-containing protein</fullName>
    </recommendedName>
</protein>
<dbReference type="Proteomes" id="UP000605784">
    <property type="component" value="Unassembled WGS sequence"/>
</dbReference>
<keyword evidence="6 10" id="KW-0862">Zinc</keyword>
<evidence type="ECO:0000259" key="12">
    <source>
        <dbReference type="Pfam" id="PF01435"/>
    </source>
</evidence>
<keyword evidence="9 11" id="KW-0472">Membrane</keyword>
<keyword evidence="2 10" id="KW-0645">Protease</keyword>
<reference evidence="13" key="2">
    <citation type="submission" date="2020-09" db="EMBL/GenBank/DDBJ databases">
        <authorList>
            <person name="Sun Q."/>
            <person name="Ohkuma M."/>
        </authorList>
    </citation>
    <scope>NUCLEOTIDE SEQUENCE</scope>
    <source>
        <strain evidence="13">JCM 17820</strain>
    </source>
</reference>
<keyword evidence="7 11" id="KW-1133">Transmembrane helix</keyword>
<keyword evidence="1" id="KW-1003">Cell membrane</keyword>
<dbReference type="Gene3D" id="3.30.2010.10">
    <property type="entry name" value="Metalloproteases ('zincins'), catalytic domain"/>
    <property type="match status" value="1"/>
</dbReference>
<dbReference type="RefSeq" id="WP_188997949.1">
    <property type="nucleotide sequence ID" value="NZ_BMOU01000004.1"/>
</dbReference>
<dbReference type="GO" id="GO:0046872">
    <property type="term" value="F:metal ion binding"/>
    <property type="evidence" value="ECO:0007669"/>
    <property type="project" value="UniProtKB-KW"/>
</dbReference>
<dbReference type="InterPro" id="IPR050083">
    <property type="entry name" value="HtpX_protease"/>
</dbReference>
<keyword evidence="8 10" id="KW-0482">Metalloprotease</keyword>
<evidence type="ECO:0000256" key="10">
    <source>
        <dbReference type="RuleBase" id="RU003983"/>
    </source>
</evidence>
<keyword evidence="3 11" id="KW-0812">Transmembrane</keyword>
<evidence type="ECO:0000256" key="3">
    <source>
        <dbReference type="ARBA" id="ARBA00022692"/>
    </source>
</evidence>
<organism evidence="13 14">
    <name type="scientific">Haloarcula pellucida</name>
    <dbReference type="NCBI Taxonomy" id="1427151"/>
    <lineage>
        <taxon>Archaea</taxon>
        <taxon>Methanobacteriati</taxon>
        <taxon>Methanobacteriota</taxon>
        <taxon>Stenosarchaea group</taxon>
        <taxon>Halobacteria</taxon>
        <taxon>Halobacteriales</taxon>
        <taxon>Haloarculaceae</taxon>
        <taxon>Haloarcula</taxon>
    </lineage>
</organism>
<keyword evidence="4" id="KW-0479">Metal-binding</keyword>
<evidence type="ECO:0000256" key="1">
    <source>
        <dbReference type="ARBA" id="ARBA00022475"/>
    </source>
</evidence>
<name>A0A830GLX8_9EURY</name>
<comment type="cofactor">
    <cofactor evidence="10">
        <name>Zn(2+)</name>
        <dbReference type="ChEBI" id="CHEBI:29105"/>
    </cofactor>
    <text evidence="10">Binds 1 zinc ion per subunit.</text>
</comment>
<dbReference type="AlphaFoldDB" id="A0A830GLX8"/>
<feature type="transmembrane region" description="Helical" evidence="11">
    <location>
        <begin position="68"/>
        <end position="85"/>
    </location>
</feature>
<reference evidence="13" key="1">
    <citation type="journal article" date="2014" name="Int. J. Syst. Evol. Microbiol.">
        <title>Complete genome sequence of Corynebacterium casei LMG S-19264T (=DSM 44701T), isolated from a smear-ripened cheese.</title>
        <authorList>
            <consortium name="US DOE Joint Genome Institute (JGI-PGF)"/>
            <person name="Walter F."/>
            <person name="Albersmeier A."/>
            <person name="Kalinowski J."/>
            <person name="Ruckert C."/>
        </authorList>
    </citation>
    <scope>NUCLEOTIDE SEQUENCE</scope>
    <source>
        <strain evidence="13">JCM 17820</strain>
    </source>
</reference>
<evidence type="ECO:0000256" key="7">
    <source>
        <dbReference type="ARBA" id="ARBA00022989"/>
    </source>
</evidence>
<comment type="similarity">
    <text evidence="10">Belongs to the peptidase M48 family.</text>
</comment>
<evidence type="ECO:0000256" key="2">
    <source>
        <dbReference type="ARBA" id="ARBA00022670"/>
    </source>
</evidence>
<sequence length="386" mass="41287">MAALPSAKLPLRARLVALIAVLVAFDVVAVAAAYVLAHVALGLAPLLAYQWDSLFWTMSFDYVPLRPVLLVGTPLTLLAQSVFGYRMTLQDALADGERTAERTPEDVEAMRAKIDRADTAQAVRDRVERLAHTANMTTPDVTVVASSTPNSFVAGRPGEQTLFVTTALLDALDDAELDAVLAHELAHLKNGDAFVMTAAAFLPAVTARFNAVLADQCRHLAIVGRLLGSDAEADDEDDGSSGFGHHQIAVQLFALVAMPTAAALNLASTACYRLLSRIREYAADSGGVAICGSPAAMASALETLTADRRPTADYRTARTGVRELCVLPYALDEAGDDPTTDRTGRVGRLWRRGCERVLPDSHPDVADRIDALGERQVDVDGGRSRR</sequence>
<dbReference type="PANTHER" id="PTHR43221">
    <property type="entry name" value="PROTEASE HTPX"/>
    <property type="match status" value="1"/>
</dbReference>
<dbReference type="Pfam" id="PF01435">
    <property type="entry name" value="Peptidase_M48"/>
    <property type="match status" value="1"/>
</dbReference>
<feature type="domain" description="Peptidase M48" evidence="12">
    <location>
        <begin position="120"/>
        <end position="375"/>
    </location>
</feature>
<evidence type="ECO:0000256" key="9">
    <source>
        <dbReference type="ARBA" id="ARBA00023136"/>
    </source>
</evidence>
<evidence type="ECO:0000256" key="6">
    <source>
        <dbReference type="ARBA" id="ARBA00022833"/>
    </source>
</evidence>
<accession>A0A830GLX8</accession>
<dbReference type="InterPro" id="IPR001915">
    <property type="entry name" value="Peptidase_M48"/>
</dbReference>
<gene>
    <name evidence="13" type="ORF">GCM10009030_24150</name>
</gene>
<evidence type="ECO:0000256" key="11">
    <source>
        <dbReference type="SAM" id="Phobius"/>
    </source>
</evidence>
<evidence type="ECO:0000313" key="13">
    <source>
        <dbReference type="EMBL" id="GGN96162.1"/>
    </source>
</evidence>
<keyword evidence="14" id="KW-1185">Reference proteome</keyword>
<feature type="transmembrane region" description="Helical" evidence="11">
    <location>
        <begin position="15"/>
        <end position="48"/>
    </location>
</feature>
<dbReference type="GO" id="GO:0006508">
    <property type="term" value="P:proteolysis"/>
    <property type="evidence" value="ECO:0007669"/>
    <property type="project" value="UniProtKB-KW"/>
</dbReference>
<dbReference type="PANTHER" id="PTHR43221:SF2">
    <property type="entry name" value="PROTEASE HTPX HOMOLOG"/>
    <property type="match status" value="1"/>
</dbReference>
<evidence type="ECO:0000256" key="8">
    <source>
        <dbReference type="ARBA" id="ARBA00023049"/>
    </source>
</evidence>
<proteinExistence type="inferred from homology"/>
<dbReference type="GO" id="GO:0004222">
    <property type="term" value="F:metalloendopeptidase activity"/>
    <property type="evidence" value="ECO:0007669"/>
    <property type="project" value="InterPro"/>
</dbReference>
<dbReference type="EMBL" id="BMOU01000004">
    <property type="protein sequence ID" value="GGN96162.1"/>
    <property type="molecule type" value="Genomic_DNA"/>
</dbReference>